<reference evidence="2 3" key="1">
    <citation type="journal article" date="2009" name="Stand. Genomic Sci.">
        <title>Complete genome sequence of Slackia heliotrinireducens type strain (RHS 1).</title>
        <authorList>
            <person name="Pukall R."/>
            <person name="Lapidus A."/>
            <person name="Nolan M."/>
            <person name="Copeland A."/>
            <person name="Glavina Del Rio T."/>
            <person name="Lucas S."/>
            <person name="Chen F."/>
            <person name="Tice H."/>
            <person name="Cheng J.F."/>
            <person name="Chertkov O."/>
            <person name="Bruce D."/>
            <person name="Goodwin L."/>
            <person name="Kuske C."/>
            <person name="Brettin T."/>
            <person name="Detter J.C."/>
            <person name="Han C."/>
            <person name="Pitluck S."/>
            <person name="Pati A."/>
            <person name="Mavrommatis K."/>
            <person name="Ivanova N."/>
            <person name="Ovchinnikova G."/>
            <person name="Chen A."/>
            <person name="Palaniappan K."/>
            <person name="Schneider S."/>
            <person name="Rohde M."/>
            <person name="Chain P."/>
            <person name="D'haeseleer P."/>
            <person name="Goker M."/>
            <person name="Bristow J."/>
            <person name="Eisen J.A."/>
            <person name="Markowitz V."/>
            <person name="Kyrpides N.C."/>
            <person name="Klenk H.P."/>
            <person name="Hugenholtz P."/>
        </authorList>
    </citation>
    <scope>NUCLEOTIDE SEQUENCE [LARGE SCALE GENOMIC DNA]</scope>
    <source>
        <strain evidence="3">ATCC 29202 / DSM 20476 / NCTC 11029 / RHS 1</strain>
    </source>
</reference>
<dbReference type="SMART" id="SM00332">
    <property type="entry name" value="PP2Cc"/>
    <property type="match status" value="1"/>
</dbReference>
<evidence type="ECO:0000259" key="1">
    <source>
        <dbReference type="PROSITE" id="PS51746"/>
    </source>
</evidence>
<organism evidence="2 3">
    <name type="scientific">Slackia heliotrinireducens (strain ATCC 29202 / DSM 20476 / NCTC 11029 / RHS 1)</name>
    <name type="common">Peptococcus heliotrinreducens</name>
    <dbReference type="NCBI Taxonomy" id="471855"/>
    <lineage>
        <taxon>Bacteria</taxon>
        <taxon>Bacillati</taxon>
        <taxon>Actinomycetota</taxon>
        <taxon>Coriobacteriia</taxon>
        <taxon>Eggerthellales</taxon>
        <taxon>Eggerthellaceae</taxon>
        <taxon>Slackia</taxon>
    </lineage>
</organism>
<sequence>MDSEKRLKLTYAVATERGRRQENEDCATVGISPTSGRTEMLAVSDGIGGGLAGAELSRHALAGAKRAFESGLAIEDVVAAAEESVATCRASLDDWSVMAGPCDPFNLARIDGAGATLVAMVLSDSGASLAWLGDSVAYILRDGRVSLLTPPHRAAGTERLTRALGFGQHPELASIEVRAGDTLLLCTDGVWSSLSCEETAMVLANNPLQAAATELVVRGAESSGDNATVILAKVAEIGRLD</sequence>
<dbReference type="GO" id="GO:0004722">
    <property type="term" value="F:protein serine/threonine phosphatase activity"/>
    <property type="evidence" value="ECO:0007669"/>
    <property type="project" value="InterPro"/>
</dbReference>
<dbReference type="PROSITE" id="PS51746">
    <property type="entry name" value="PPM_2"/>
    <property type="match status" value="1"/>
</dbReference>
<dbReference type="CDD" id="cd00143">
    <property type="entry name" value="PP2Cc"/>
    <property type="match status" value="1"/>
</dbReference>
<dbReference type="Pfam" id="PF13672">
    <property type="entry name" value="PP2C_2"/>
    <property type="match status" value="1"/>
</dbReference>
<dbReference type="EMBL" id="CP001684">
    <property type="protein sequence ID" value="ACV21395.1"/>
    <property type="molecule type" value="Genomic_DNA"/>
</dbReference>
<dbReference type="PANTHER" id="PTHR47992">
    <property type="entry name" value="PROTEIN PHOSPHATASE"/>
    <property type="match status" value="1"/>
</dbReference>
<name>C7N289_SLAHD</name>
<dbReference type="STRING" id="471855.Shel_03280"/>
<accession>C7N289</accession>
<dbReference type="Gene3D" id="3.60.40.10">
    <property type="entry name" value="PPM-type phosphatase domain"/>
    <property type="match status" value="1"/>
</dbReference>
<dbReference type="InterPro" id="IPR015655">
    <property type="entry name" value="PP2C"/>
</dbReference>
<gene>
    <name evidence="2" type="ordered locus">Shel_03280</name>
</gene>
<dbReference type="RefSeq" id="WP_012797504.1">
    <property type="nucleotide sequence ID" value="NC_013165.1"/>
</dbReference>
<dbReference type="InterPro" id="IPR001932">
    <property type="entry name" value="PPM-type_phosphatase-like_dom"/>
</dbReference>
<dbReference type="HOGENOM" id="CLU_034545_5_0_11"/>
<dbReference type="InterPro" id="IPR036457">
    <property type="entry name" value="PPM-type-like_dom_sf"/>
</dbReference>
<dbReference type="Proteomes" id="UP000002026">
    <property type="component" value="Chromosome"/>
</dbReference>
<dbReference type="eggNOG" id="COG0631">
    <property type="taxonomic scope" value="Bacteria"/>
</dbReference>
<dbReference type="AlphaFoldDB" id="C7N289"/>
<proteinExistence type="predicted"/>
<protein>
    <submittedName>
        <fullName evidence="2">Serine/threonine protein phosphatase</fullName>
    </submittedName>
</protein>
<feature type="domain" description="PPM-type phosphatase" evidence="1">
    <location>
        <begin position="10"/>
        <end position="234"/>
    </location>
</feature>
<keyword evidence="3" id="KW-1185">Reference proteome</keyword>
<dbReference type="KEGG" id="shi:Shel_03280"/>
<dbReference type="SMART" id="SM00331">
    <property type="entry name" value="PP2C_SIG"/>
    <property type="match status" value="1"/>
</dbReference>
<evidence type="ECO:0000313" key="3">
    <source>
        <dbReference type="Proteomes" id="UP000002026"/>
    </source>
</evidence>
<dbReference type="SUPFAM" id="SSF81606">
    <property type="entry name" value="PP2C-like"/>
    <property type="match status" value="1"/>
</dbReference>
<evidence type="ECO:0000313" key="2">
    <source>
        <dbReference type="EMBL" id="ACV21395.1"/>
    </source>
</evidence>